<dbReference type="InterPro" id="IPR058376">
    <property type="entry name" value="DUF8063"/>
</dbReference>
<feature type="transmembrane region" description="Helical" evidence="2">
    <location>
        <begin position="139"/>
        <end position="159"/>
    </location>
</feature>
<feature type="region of interest" description="Disordered" evidence="1">
    <location>
        <begin position="419"/>
        <end position="461"/>
    </location>
</feature>
<gene>
    <name evidence="3" type="ORF">DJ83_11180</name>
</gene>
<feature type="transmembrane region" description="Helical" evidence="2">
    <location>
        <begin position="242"/>
        <end position="261"/>
    </location>
</feature>
<proteinExistence type="predicted"/>
<evidence type="ECO:0000256" key="2">
    <source>
        <dbReference type="SAM" id="Phobius"/>
    </source>
</evidence>
<keyword evidence="2" id="KW-0812">Transmembrane</keyword>
<keyword evidence="2" id="KW-0472">Membrane</keyword>
<comment type="caution">
    <text evidence="3">The sequence shown here is derived from an EMBL/GenBank/DDBJ whole genome shotgun (WGS) entry which is preliminary data.</text>
</comment>
<dbReference type="Pfam" id="PF26259">
    <property type="entry name" value="DUF8063"/>
    <property type="match status" value="1"/>
</dbReference>
<reference evidence="3 4" key="1">
    <citation type="journal article" date="2014" name="Front. Microbiol.">
        <title>Population and genomic analysis of the genus Halorubrum.</title>
        <authorList>
            <person name="Fullmer M.S."/>
            <person name="Soucy S.M."/>
            <person name="Swithers K.S."/>
            <person name="Makkay A.M."/>
            <person name="Wheeler R."/>
            <person name="Ventosa A."/>
            <person name="Gogarten J.P."/>
            <person name="Papke R.T."/>
        </authorList>
    </citation>
    <scope>NUCLEOTIDE SEQUENCE [LARGE SCALE GENOMIC DNA]</scope>
    <source>
        <strain evidence="3 4">LD3</strain>
    </source>
</reference>
<evidence type="ECO:0000256" key="1">
    <source>
        <dbReference type="SAM" id="MobiDB-lite"/>
    </source>
</evidence>
<feature type="region of interest" description="Disordered" evidence="1">
    <location>
        <begin position="292"/>
        <end position="324"/>
    </location>
</feature>
<dbReference type="Proteomes" id="UP000216409">
    <property type="component" value="Unassembled WGS sequence"/>
</dbReference>
<name>A0A256ITH6_HALEZ</name>
<dbReference type="AlphaFoldDB" id="A0A256ITH6"/>
<accession>A0A256ITH6</accession>
<keyword evidence="2" id="KW-1133">Transmembrane helix</keyword>
<organism evidence="3 4">
    <name type="scientific">Halorubrum ezzemoulense</name>
    <name type="common">Halorubrum chaoviator</name>
    <dbReference type="NCBI Taxonomy" id="337243"/>
    <lineage>
        <taxon>Archaea</taxon>
        <taxon>Methanobacteriati</taxon>
        <taxon>Methanobacteriota</taxon>
        <taxon>Stenosarchaea group</taxon>
        <taxon>Halobacteria</taxon>
        <taxon>Halobacteriales</taxon>
        <taxon>Haloferacaceae</taxon>
        <taxon>Halorubrum</taxon>
    </lineage>
</organism>
<protein>
    <submittedName>
        <fullName evidence="3">Uncharacterized protein</fullName>
    </submittedName>
</protein>
<feature type="transmembrane region" description="Helical" evidence="2">
    <location>
        <begin position="205"/>
        <end position="222"/>
    </location>
</feature>
<evidence type="ECO:0000313" key="4">
    <source>
        <dbReference type="Proteomes" id="UP000216409"/>
    </source>
</evidence>
<sequence length="461" mass="48785">MVITLVTIFASVALVAGAAAPVSAQAANTADNGTDERSLVYQFDDSDAELRHVEYQNGSALVTLGMREGGSPETLSVGEGALEDSGSFSYETVRVLPGREVVVELPVDDPAVVITTPSDGYYHEGDIGVSVVDEPTDGLIQIGALSGVIGSVLALALVVGQLRRRHSNSYEELYSDRRIKIEEDPVEGAYEWALRGLKRTAQSKLRLALIGALFILIVGMAAGTVPTPGDVWGGMGDSQRLLFVGSLGTSIVAVAPVYILVKRVWDPNREFVLDLDARDVYRAAGGDKSGSVATYSAPPERIDDLDVDGSTTTMSTPGGRCHLVRNLKPESNEAEGSPPYLEDDREVSLEASKIEQNRQSLTDLATIGRDLMASMTTFRVTADTAAMKDIDAGLRETVSAGSDSLEDVLADAVAGTRYEGTYQSARPDTDAHDTTNDDDGDDGDEQGGDDSSEATNGGDGE</sequence>
<evidence type="ECO:0000313" key="3">
    <source>
        <dbReference type="EMBL" id="OYR59848.1"/>
    </source>
</evidence>
<feature type="compositionally biased region" description="Acidic residues" evidence="1">
    <location>
        <begin position="436"/>
        <end position="452"/>
    </location>
</feature>
<dbReference type="EMBL" id="NHOW01000129">
    <property type="protein sequence ID" value="OYR59848.1"/>
    <property type="molecule type" value="Genomic_DNA"/>
</dbReference>